<evidence type="ECO:0000256" key="2">
    <source>
        <dbReference type="ARBA" id="ARBA00022692"/>
    </source>
</evidence>
<dbReference type="PANTHER" id="PTHR36926:SF1">
    <property type="entry name" value="COLICIN V PRODUCTION PROTEIN"/>
    <property type="match status" value="1"/>
</dbReference>
<dbReference type="EMBL" id="LPXN01000130">
    <property type="protein sequence ID" value="KZD05398.1"/>
    <property type="molecule type" value="Genomic_DNA"/>
</dbReference>
<comment type="subcellular location">
    <subcellularLocation>
        <location evidence="1">Membrane</location>
        <topology evidence="1">Multi-pass membrane protein</topology>
    </subcellularLocation>
</comment>
<evidence type="ECO:0000256" key="3">
    <source>
        <dbReference type="ARBA" id="ARBA00022989"/>
    </source>
</evidence>
<accession>A0A154VW06</accession>
<organism evidence="7 8">
    <name type="scientific">Oceanibaculum pacificum</name>
    <dbReference type="NCBI Taxonomy" id="580166"/>
    <lineage>
        <taxon>Bacteria</taxon>
        <taxon>Pseudomonadati</taxon>
        <taxon>Pseudomonadota</taxon>
        <taxon>Alphaproteobacteria</taxon>
        <taxon>Rhodospirillales</taxon>
        <taxon>Oceanibaculaceae</taxon>
        <taxon>Oceanibaculum</taxon>
    </lineage>
</organism>
<dbReference type="STRING" id="580166.AUP43_11650"/>
<feature type="region of interest" description="Disordered" evidence="5">
    <location>
        <begin position="166"/>
        <end position="227"/>
    </location>
</feature>
<evidence type="ECO:0008006" key="9">
    <source>
        <dbReference type="Google" id="ProtNLM"/>
    </source>
</evidence>
<sequence>MDQLPINATDLIVIGIVVLSGLLAFFRGFVREVLSVGAWVGAAFATLYGFKYVRPYARELIGIDMIADIVAGAGLFIVALVILSIVSSMLASTVKGSALNAVDRSLGFLFGLARGAVLVCLAYLVLDWAVAEPERPDWIRNAKTMPLIERGANTLMALVPSEARNSAEAQAEATRRQAEQRLKQEMYDQLVSPPPKAPERKDDASQPSSGYKTDERQNLDRLIQKNQ</sequence>
<feature type="transmembrane region" description="Helical" evidence="6">
    <location>
        <begin position="12"/>
        <end position="30"/>
    </location>
</feature>
<evidence type="ECO:0000256" key="1">
    <source>
        <dbReference type="ARBA" id="ARBA00004141"/>
    </source>
</evidence>
<evidence type="ECO:0000313" key="7">
    <source>
        <dbReference type="EMBL" id="KZD05398.1"/>
    </source>
</evidence>
<dbReference type="PANTHER" id="PTHR36926">
    <property type="entry name" value="COLICIN V PRODUCTION PROTEIN"/>
    <property type="match status" value="1"/>
</dbReference>
<dbReference type="InterPro" id="IPR052719">
    <property type="entry name" value="CvpA-like"/>
</dbReference>
<feature type="transmembrane region" description="Helical" evidence="6">
    <location>
        <begin position="36"/>
        <end position="53"/>
    </location>
</feature>
<reference evidence="7 8" key="1">
    <citation type="submission" date="2015-12" db="EMBL/GenBank/DDBJ databases">
        <title>Genome sequence of Oceanibaculum pacificum MCCC 1A02656.</title>
        <authorList>
            <person name="Lu L."/>
            <person name="Lai Q."/>
            <person name="Shao Z."/>
            <person name="Qian P."/>
        </authorList>
    </citation>
    <scope>NUCLEOTIDE SEQUENCE [LARGE SCALE GENOMIC DNA]</scope>
    <source>
        <strain evidence="7 8">MCCC 1A02656</strain>
    </source>
</reference>
<evidence type="ECO:0000313" key="8">
    <source>
        <dbReference type="Proteomes" id="UP000076400"/>
    </source>
</evidence>
<feature type="compositionally biased region" description="Basic and acidic residues" evidence="5">
    <location>
        <begin position="212"/>
        <end position="227"/>
    </location>
</feature>
<name>A0A154VW06_9PROT</name>
<dbReference type="AlphaFoldDB" id="A0A154VW06"/>
<evidence type="ECO:0000256" key="6">
    <source>
        <dbReference type="SAM" id="Phobius"/>
    </source>
</evidence>
<feature type="transmembrane region" description="Helical" evidence="6">
    <location>
        <begin position="106"/>
        <end position="126"/>
    </location>
</feature>
<protein>
    <recommendedName>
        <fullName evidence="9">Colicin V production protein</fullName>
    </recommendedName>
</protein>
<evidence type="ECO:0000256" key="5">
    <source>
        <dbReference type="SAM" id="MobiDB-lite"/>
    </source>
</evidence>
<dbReference type="RefSeq" id="WP_067558135.1">
    <property type="nucleotide sequence ID" value="NZ_LPXN01000130.1"/>
</dbReference>
<proteinExistence type="predicted"/>
<dbReference type="InterPro" id="IPR003825">
    <property type="entry name" value="Colicin-V_CvpA"/>
</dbReference>
<dbReference type="OrthoDB" id="9806894at2"/>
<keyword evidence="8" id="KW-1185">Reference proteome</keyword>
<keyword evidence="3 6" id="KW-1133">Transmembrane helix</keyword>
<keyword evidence="2 6" id="KW-0812">Transmembrane</keyword>
<dbReference type="GO" id="GO:0009403">
    <property type="term" value="P:toxin biosynthetic process"/>
    <property type="evidence" value="ECO:0007669"/>
    <property type="project" value="InterPro"/>
</dbReference>
<evidence type="ECO:0000256" key="4">
    <source>
        <dbReference type="ARBA" id="ARBA00023136"/>
    </source>
</evidence>
<feature type="transmembrane region" description="Helical" evidence="6">
    <location>
        <begin position="65"/>
        <end position="86"/>
    </location>
</feature>
<dbReference type="Pfam" id="PF02674">
    <property type="entry name" value="Colicin_V"/>
    <property type="match status" value="1"/>
</dbReference>
<dbReference type="GO" id="GO:0016020">
    <property type="term" value="C:membrane"/>
    <property type="evidence" value="ECO:0007669"/>
    <property type="project" value="UniProtKB-SubCell"/>
</dbReference>
<gene>
    <name evidence="7" type="ORF">AUP43_11650</name>
</gene>
<comment type="caution">
    <text evidence="7">The sequence shown here is derived from an EMBL/GenBank/DDBJ whole genome shotgun (WGS) entry which is preliminary data.</text>
</comment>
<feature type="compositionally biased region" description="Basic and acidic residues" evidence="5">
    <location>
        <begin position="173"/>
        <end position="186"/>
    </location>
</feature>
<keyword evidence="4 6" id="KW-0472">Membrane</keyword>
<dbReference type="Proteomes" id="UP000076400">
    <property type="component" value="Unassembled WGS sequence"/>
</dbReference>